<organism evidence="2 3">
    <name type="scientific">Goodea atripinnis</name>
    <dbReference type="NCBI Taxonomy" id="208336"/>
    <lineage>
        <taxon>Eukaryota</taxon>
        <taxon>Metazoa</taxon>
        <taxon>Chordata</taxon>
        <taxon>Craniata</taxon>
        <taxon>Vertebrata</taxon>
        <taxon>Euteleostomi</taxon>
        <taxon>Actinopterygii</taxon>
        <taxon>Neopterygii</taxon>
        <taxon>Teleostei</taxon>
        <taxon>Neoteleostei</taxon>
        <taxon>Acanthomorphata</taxon>
        <taxon>Ovalentaria</taxon>
        <taxon>Atherinomorphae</taxon>
        <taxon>Cyprinodontiformes</taxon>
        <taxon>Goodeidae</taxon>
        <taxon>Goodea</taxon>
    </lineage>
</organism>
<accession>A0ABV0NY92</accession>
<sequence>LHTMPTSKRQNKTELQVAPRKRRRLICQTSPGYRSYRRRTACRAALTLTQNNTYRPTASPRDVDPTLSWELGHEAETKREKKRLPGSSWLL</sequence>
<proteinExistence type="predicted"/>
<comment type="caution">
    <text evidence="2">The sequence shown here is derived from an EMBL/GenBank/DDBJ whole genome shotgun (WGS) entry which is preliminary data.</text>
</comment>
<keyword evidence="3" id="KW-1185">Reference proteome</keyword>
<feature type="region of interest" description="Disordered" evidence="1">
    <location>
        <begin position="1"/>
        <end position="20"/>
    </location>
</feature>
<dbReference type="Proteomes" id="UP001476798">
    <property type="component" value="Unassembled WGS sequence"/>
</dbReference>
<name>A0ABV0NY92_9TELE</name>
<feature type="non-terminal residue" evidence="2">
    <location>
        <position position="1"/>
    </location>
</feature>
<evidence type="ECO:0000313" key="2">
    <source>
        <dbReference type="EMBL" id="MEQ2176335.1"/>
    </source>
</evidence>
<gene>
    <name evidence="2" type="ORF">GOODEAATRI_026983</name>
</gene>
<protein>
    <submittedName>
        <fullName evidence="2">Uncharacterized protein</fullName>
    </submittedName>
</protein>
<evidence type="ECO:0000313" key="3">
    <source>
        <dbReference type="Proteomes" id="UP001476798"/>
    </source>
</evidence>
<evidence type="ECO:0000256" key="1">
    <source>
        <dbReference type="SAM" id="MobiDB-lite"/>
    </source>
</evidence>
<reference evidence="2 3" key="1">
    <citation type="submission" date="2021-06" db="EMBL/GenBank/DDBJ databases">
        <authorList>
            <person name="Palmer J.M."/>
        </authorList>
    </citation>
    <scope>NUCLEOTIDE SEQUENCE [LARGE SCALE GENOMIC DNA]</scope>
    <source>
        <strain evidence="2 3">GA_2019</strain>
        <tissue evidence="2">Muscle</tissue>
    </source>
</reference>
<dbReference type="EMBL" id="JAHRIO010053419">
    <property type="protein sequence ID" value="MEQ2176335.1"/>
    <property type="molecule type" value="Genomic_DNA"/>
</dbReference>